<dbReference type="SUPFAM" id="SSF75217">
    <property type="entry name" value="alpha/beta knot"/>
    <property type="match status" value="1"/>
</dbReference>
<dbReference type="Proteomes" id="UP000824162">
    <property type="component" value="Unassembled WGS sequence"/>
</dbReference>
<evidence type="ECO:0000259" key="4">
    <source>
        <dbReference type="SMART" id="SM00967"/>
    </source>
</evidence>
<feature type="domain" description="RNA 2-O ribose methyltransferase substrate binding" evidence="4">
    <location>
        <begin position="32"/>
        <end position="107"/>
    </location>
</feature>
<proteinExistence type="inferred from homology"/>
<dbReference type="GO" id="GO:0032259">
    <property type="term" value="P:methylation"/>
    <property type="evidence" value="ECO:0007669"/>
    <property type="project" value="UniProtKB-KW"/>
</dbReference>
<dbReference type="GO" id="GO:0008173">
    <property type="term" value="F:RNA methyltransferase activity"/>
    <property type="evidence" value="ECO:0007669"/>
    <property type="project" value="InterPro"/>
</dbReference>
<evidence type="ECO:0000313" key="5">
    <source>
        <dbReference type="EMBL" id="HIV86298.1"/>
    </source>
</evidence>
<dbReference type="InterPro" id="IPR029064">
    <property type="entry name" value="Ribosomal_eL30-like_sf"/>
</dbReference>
<evidence type="ECO:0000313" key="6">
    <source>
        <dbReference type="Proteomes" id="UP000824162"/>
    </source>
</evidence>
<dbReference type="InterPro" id="IPR029028">
    <property type="entry name" value="Alpha/beta_knot_MTases"/>
</dbReference>
<accession>A0A9D1TN07</accession>
<evidence type="ECO:0000256" key="1">
    <source>
        <dbReference type="ARBA" id="ARBA00007228"/>
    </source>
</evidence>
<protein>
    <submittedName>
        <fullName evidence="5">RNA methyltransferase</fullName>
    </submittedName>
</protein>
<dbReference type="Pfam" id="PF00588">
    <property type="entry name" value="SpoU_methylase"/>
    <property type="match status" value="1"/>
</dbReference>
<dbReference type="InterPro" id="IPR051259">
    <property type="entry name" value="rRNA_Methyltransferase"/>
</dbReference>
<dbReference type="InterPro" id="IPR001537">
    <property type="entry name" value="SpoU_MeTrfase"/>
</dbReference>
<evidence type="ECO:0000256" key="2">
    <source>
        <dbReference type="ARBA" id="ARBA00022603"/>
    </source>
</evidence>
<evidence type="ECO:0000256" key="3">
    <source>
        <dbReference type="ARBA" id="ARBA00022679"/>
    </source>
</evidence>
<gene>
    <name evidence="5" type="ORF">H9900_05755</name>
</gene>
<dbReference type="Gene3D" id="3.30.1330.30">
    <property type="match status" value="1"/>
</dbReference>
<comment type="caution">
    <text evidence="5">The sequence shown here is derived from an EMBL/GenBank/DDBJ whole genome shotgun (WGS) entry which is preliminary data.</text>
</comment>
<dbReference type="PANTHER" id="PTHR43191">
    <property type="entry name" value="RRNA METHYLTRANSFERASE 3"/>
    <property type="match status" value="1"/>
</dbReference>
<dbReference type="InterPro" id="IPR053888">
    <property type="entry name" value="MRM3-like_sub_bind"/>
</dbReference>
<keyword evidence="3" id="KW-0808">Transferase</keyword>
<name>A0A9D1TN07_9FIRM</name>
<comment type="similarity">
    <text evidence="1">Belongs to the class IV-like SAM-binding methyltransferase superfamily. RNA methyltransferase TrmH family.</text>
</comment>
<dbReference type="PANTHER" id="PTHR43191:SF2">
    <property type="entry name" value="RRNA METHYLTRANSFERASE 3, MITOCHONDRIAL"/>
    <property type="match status" value="1"/>
</dbReference>
<dbReference type="GO" id="GO:0006396">
    <property type="term" value="P:RNA processing"/>
    <property type="evidence" value="ECO:0007669"/>
    <property type="project" value="InterPro"/>
</dbReference>
<dbReference type="SMART" id="SM00967">
    <property type="entry name" value="SpoU_sub_bind"/>
    <property type="match status" value="1"/>
</dbReference>
<dbReference type="Gene3D" id="3.40.1280.10">
    <property type="match status" value="1"/>
</dbReference>
<dbReference type="InterPro" id="IPR029026">
    <property type="entry name" value="tRNA_m1G_MTases_N"/>
</dbReference>
<dbReference type="AlphaFoldDB" id="A0A9D1TN07"/>
<sequence length="262" mass="28576">MIEKITARHNGKIKLLSAVSTKKGREKYGSFLVEGKRMVSEAVCYAKNSINFIAVSELFVNNNKELLNELECTGLKIVSVPDSIFNSIADTATPQGIAAAVSKPPAAEPDVEEAERVLILDGVSEPGNMGTIIRTAEAAGIEYIFIMRGCVDVYNPKTVRATMGSIFRMKFIYLNKYEQIDKLRQSGFKVIASSLRGGIDLRENRDKILKSCSRRAVVVGSEAFGVSDELLSRADLKVYIPMNGSVESLNAAVAAGILMYLI</sequence>
<dbReference type="SUPFAM" id="SSF55315">
    <property type="entry name" value="L30e-like"/>
    <property type="match status" value="1"/>
</dbReference>
<dbReference type="GO" id="GO:0005737">
    <property type="term" value="C:cytoplasm"/>
    <property type="evidence" value="ECO:0007669"/>
    <property type="project" value="UniProtKB-ARBA"/>
</dbReference>
<reference evidence="5" key="1">
    <citation type="journal article" date="2021" name="PeerJ">
        <title>Extensive microbial diversity within the chicken gut microbiome revealed by metagenomics and culture.</title>
        <authorList>
            <person name="Gilroy R."/>
            <person name="Ravi A."/>
            <person name="Getino M."/>
            <person name="Pursley I."/>
            <person name="Horton D.L."/>
            <person name="Alikhan N.F."/>
            <person name="Baker D."/>
            <person name="Gharbi K."/>
            <person name="Hall N."/>
            <person name="Watson M."/>
            <person name="Adriaenssens E.M."/>
            <person name="Foster-Nyarko E."/>
            <person name="Jarju S."/>
            <person name="Secka A."/>
            <person name="Antonio M."/>
            <person name="Oren A."/>
            <person name="Chaudhuri R.R."/>
            <person name="La Ragione R."/>
            <person name="Hildebrand F."/>
            <person name="Pallen M.J."/>
        </authorList>
    </citation>
    <scope>NUCLEOTIDE SEQUENCE</scope>
    <source>
        <strain evidence="5">5790</strain>
    </source>
</reference>
<dbReference type="InterPro" id="IPR013123">
    <property type="entry name" value="SpoU_subst-bd"/>
</dbReference>
<reference evidence="5" key="2">
    <citation type="submission" date="2021-04" db="EMBL/GenBank/DDBJ databases">
        <authorList>
            <person name="Gilroy R."/>
        </authorList>
    </citation>
    <scope>NUCLEOTIDE SEQUENCE</scope>
    <source>
        <strain evidence="5">5790</strain>
    </source>
</reference>
<keyword evidence="2 5" id="KW-0489">Methyltransferase</keyword>
<organism evidence="5 6">
    <name type="scientific">Candidatus Monoglobus merdigallinarum</name>
    <dbReference type="NCBI Taxonomy" id="2838698"/>
    <lineage>
        <taxon>Bacteria</taxon>
        <taxon>Bacillati</taxon>
        <taxon>Bacillota</taxon>
        <taxon>Clostridia</taxon>
        <taxon>Monoglobales</taxon>
        <taxon>Monoglobaceae</taxon>
        <taxon>Monoglobus</taxon>
    </lineage>
</organism>
<dbReference type="GO" id="GO:0003723">
    <property type="term" value="F:RNA binding"/>
    <property type="evidence" value="ECO:0007669"/>
    <property type="project" value="InterPro"/>
</dbReference>
<dbReference type="CDD" id="cd18095">
    <property type="entry name" value="SpoU-like_rRNA-MTase"/>
    <property type="match status" value="1"/>
</dbReference>
<dbReference type="Pfam" id="PF22435">
    <property type="entry name" value="MRM3-like_sub_bind"/>
    <property type="match status" value="1"/>
</dbReference>
<dbReference type="EMBL" id="DXIJ01000120">
    <property type="protein sequence ID" value="HIV86298.1"/>
    <property type="molecule type" value="Genomic_DNA"/>
</dbReference>